<sequence>MTLPALFVPHGGGPCFFMDPAGGPPDPMWQPMQAYLAGLIAALPERPKAILLVSGHWEAPEVTVHVGDGQPLFYDYYGFPEHTYRLQWPAPGAPDVARRAAALLQDAGFATREEAERGWDHGVFIPMMVAVPGADIPLAQMSLRADLDPEAHIAIGRALAPLRDEGVLIVGSGMSFHNLRARGPQVTPVADAWDAALTAAVTDPDPARRAARVAAWEDLPHARFAHPEAEHLLPLMVALGAGGEGAAVCDYRDHVLGWTVSGYRFG</sequence>
<dbReference type="GO" id="GO:0051213">
    <property type="term" value="F:dioxygenase activity"/>
    <property type="evidence" value="ECO:0007669"/>
    <property type="project" value="UniProtKB-KW"/>
</dbReference>
<evidence type="ECO:0000313" key="7">
    <source>
        <dbReference type="EMBL" id="MDO7843532.1"/>
    </source>
</evidence>
<dbReference type="PANTHER" id="PTHR30096:SF0">
    <property type="entry name" value="4,5-DOPA DIOXYGENASE EXTRADIOL-LIKE PROTEIN"/>
    <property type="match status" value="1"/>
</dbReference>
<reference evidence="7" key="1">
    <citation type="submission" date="2023-07" db="EMBL/GenBank/DDBJ databases">
        <authorList>
            <person name="Kim M.K."/>
        </authorList>
    </citation>
    <scope>NUCLEOTIDE SEQUENCE</scope>
    <source>
        <strain evidence="7">CA1-15</strain>
    </source>
</reference>
<gene>
    <name evidence="7" type="ORF">Q5H94_14455</name>
</gene>
<evidence type="ECO:0000256" key="3">
    <source>
        <dbReference type="ARBA" id="ARBA00022723"/>
    </source>
</evidence>
<dbReference type="Proteomes" id="UP001176468">
    <property type="component" value="Unassembled WGS sequence"/>
</dbReference>
<dbReference type="EC" id="1.13.-.-" evidence="7"/>
<evidence type="ECO:0000313" key="8">
    <source>
        <dbReference type="Proteomes" id="UP001176468"/>
    </source>
</evidence>
<keyword evidence="7" id="KW-0223">Dioxygenase</keyword>
<feature type="domain" description="Extradiol ring-cleavage dioxygenase class III enzyme subunit B" evidence="6">
    <location>
        <begin position="5"/>
        <end position="244"/>
    </location>
</feature>
<organism evidence="7 8">
    <name type="scientific">Sphingomonas immobilis</name>
    <dbReference type="NCBI Taxonomy" id="3063997"/>
    <lineage>
        <taxon>Bacteria</taxon>
        <taxon>Pseudomonadati</taxon>
        <taxon>Pseudomonadota</taxon>
        <taxon>Alphaproteobacteria</taxon>
        <taxon>Sphingomonadales</taxon>
        <taxon>Sphingomonadaceae</taxon>
        <taxon>Sphingomonas</taxon>
    </lineage>
</organism>
<comment type="cofactor">
    <cofactor evidence="1">
        <name>Zn(2+)</name>
        <dbReference type="ChEBI" id="CHEBI:29105"/>
    </cofactor>
</comment>
<dbReference type="PIRSF" id="PIRSF006157">
    <property type="entry name" value="Doxgns_DODA"/>
    <property type="match status" value="1"/>
</dbReference>
<dbReference type="Pfam" id="PF02900">
    <property type="entry name" value="LigB"/>
    <property type="match status" value="1"/>
</dbReference>
<dbReference type="InterPro" id="IPR014436">
    <property type="entry name" value="Extradiol_dOase_DODA"/>
</dbReference>
<keyword evidence="8" id="KW-1185">Reference proteome</keyword>
<dbReference type="SUPFAM" id="SSF53213">
    <property type="entry name" value="LigB-like"/>
    <property type="match status" value="1"/>
</dbReference>
<comment type="caution">
    <text evidence="7">The sequence shown here is derived from an EMBL/GenBank/DDBJ whole genome shotgun (WGS) entry which is preliminary data.</text>
</comment>
<evidence type="ECO:0000256" key="1">
    <source>
        <dbReference type="ARBA" id="ARBA00001947"/>
    </source>
</evidence>
<evidence type="ECO:0000256" key="5">
    <source>
        <dbReference type="ARBA" id="ARBA00023002"/>
    </source>
</evidence>
<dbReference type="EMBL" id="JAUQSZ010000010">
    <property type="protein sequence ID" value="MDO7843532.1"/>
    <property type="molecule type" value="Genomic_DNA"/>
</dbReference>
<proteinExistence type="inferred from homology"/>
<name>A0ABT9A470_9SPHN</name>
<evidence type="ECO:0000256" key="2">
    <source>
        <dbReference type="ARBA" id="ARBA00007581"/>
    </source>
</evidence>
<accession>A0ABT9A470</accession>
<keyword evidence="5 7" id="KW-0560">Oxidoreductase</keyword>
<dbReference type="Gene3D" id="3.40.830.10">
    <property type="entry name" value="LigB-like"/>
    <property type="match status" value="1"/>
</dbReference>
<dbReference type="CDD" id="cd07363">
    <property type="entry name" value="45_DOPA_Dioxygenase"/>
    <property type="match status" value="1"/>
</dbReference>
<evidence type="ECO:0000256" key="4">
    <source>
        <dbReference type="ARBA" id="ARBA00022833"/>
    </source>
</evidence>
<dbReference type="PANTHER" id="PTHR30096">
    <property type="entry name" value="4,5-DOPA DIOXYGENASE EXTRADIOL-LIKE PROTEIN"/>
    <property type="match status" value="1"/>
</dbReference>
<evidence type="ECO:0000259" key="6">
    <source>
        <dbReference type="Pfam" id="PF02900"/>
    </source>
</evidence>
<dbReference type="InterPro" id="IPR004183">
    <property type="entry name" value="Xdiol_dOase_suB"/>
</dbReference>
<comment type="similarity">
    <text evidence="2">Belongs to the DODA-type extradiol aromatic ring-opening dioxygenase family.</text>
</comment>
<protein>
    <submittedName>
        <fullName evidence="7">Class III extradiol ring-cleavage dioxygenase</fullName>
        <ecNumber evidence="7">1.13.-.-</ecNumber>
    </submittedName>
</protein>
<dbReference type="RefSeq" id="WP_304561989.1">
    <property type="nucleotide sequence ID" value="NZ_JAUQSZ010000010.1"/>
</dbReference>
<keyword evidence="3" id="KW-0479">Metal-binding</keyword>
<keyword evidence="4" id="KW-0862">Zinc</keyword>